<organism evidence="1 2">
    <name type="scientific">Flavobacterium rhizosphaerae</name>
    <dbReference type="NCBI Taxonomy" id="3163298"/>
    <lineage>
        <taxon>Bacteria</taxon>
        <taxon>Pseudomonadati</taxon>
        <taxon>Bacteroidota</taxon>
        <taxon>Flavobacteriia</taxon>
        <taxon>Flavobacteriales</taxon>
        <taxon>Flavobacteriaceae</taxon>
        <taxon>Flavobacterium</taxon>
    </lineage>
</organism>
<protein>
    <submittedName>
        <fullName evidence="1">HPF/RaiA family ribosome-associated protein</fullName>
    </submittedName>
</protein>
<evidence type="ECO:0000313" key="2">
    <source>
        <dbReference type="Proteomes" id="UP001629156"/>
    </source>
</evidence>
<keyword evidence="2" id="KW-1185">Reference proteome</keyword>
<reference evidence="1 2" key="1">
    <citation type="submission" date="2024-06" db="EMBL/GenBank/DDBJ databases">
        <authorList>
            <person name="Kaempfer P."/>
            <person name="Viver T."/>
        </authorList>
    </citation>
    <scope>NUCLEOTIDE SEQUENCE [LARGE SCALE GENOMIC DNA]</scope>
    <source>
        <strain evidence="1 2">ST-119</strain>
    </source>
</reference>
<dbReference type="Pfam" id="PF02482">
    <property type="entry name" value="Ribosomal_S30AE"/>
    <property type="match status" value="1"/>
</dbReference>
<dbReference type="SUPFAM" id="SSF69754">
    <property type="entry name" value="Ribosome binding protein Y (YfiA homologue)"/>
    <property type="match status" value="1"/>
</dbReference>
<comment type="caution">
    <text evidence="1">The sequence shown here is derived from an EMBL/GenBank/DDBJ whole genome shotgun (WGS) entry which is preliminary data.</text>
</comment>
<name>A0ABW8YZ09_9FLAO</name>
<dbReference type="Gene3D" id="3.30.160.100">
    <property type="entry name" value="Ribosome hibernation promotion factor-like"/>
    <property type="match status" value="1"/>
</dbReference>
<dbReference type="InterPro" id="IPR036567">
    <property type="entry name" value="RHF-like"/>
</dbReference>
<sequence length="105" mass="12173">MQIRIVTDNHIEGSERREEYYTEVINQKLKRFEDNITDIEIHLADENSSSKSGSDDKRCTIEVHISGKKPMAVTNHADTVEKSINGAIEKLKHLLEHTFDKMRTY</sequence>
<dbReference type="InterPro" id="IPR003489">
    <property type="entry name" value="RHF/RaiA"/>
</dbReference>
<dbReference type="EMBL" id="JBELPZ010000015">
    <property type="protein sequence ID" value="MFL9845329.1"/>
    <property type="molecule type" value="Genomic_DNA"/>
</dbReference>
<dbReference type="RefSeq" id="WP_408085610.1">
    <property type="nucleotide sequence ID" value="NZ_JBELPZ010000015.1"/>
</dbReference>
<proteinExistence type="predicted"/>
<gene>
    <name evidence="1" type="ORF">ABS766_12955</name>
</gene>
<dbReference type="Proteomes" id="UP001629156">
    <property type="component" value="Unassembled WGS sequence"/>
</dbReference>
<accession>A0ABW8YZ09</accession>
<evidence type="ECO:0000313" key="1">
    <source>
        <dbReference type="EMBL" id="MFL9845329.1"/>
    </source>
</evidence>